<name>A0A243QA45_9ACTN</name>
<evidence type="ECO:0000313" key="3">
    <source>
        <dbReference type="Proteomes" id="UP000194632"/>
    </source>
</evidence>
<dbReference type="EMBL" id="NGFO01000020">
    <property type="protein sequence ID" value="OUC77488.1"/>
    <property type="molecule type" value="Genomic_DNA"/>
</dbReference>
<reference evidence="2 3" key="1">
    <citation type="submission" date="2017-05" db="EMBL/GenBank/DDBJ databases">
        <title>Biotechnological potential of actinobacteria isolated from South African environments.</title>
        <authorList>
            <person name="Le Roes-Hill M."/>
            <person name="Prins A."/>
            <person name="Durrell K.A."/>
        </authorList>
    </citation>
    <scope>NUCLEOTIDE SEQUENCE [LARGE SCALE GENOMIC DNA]</scope>
    <source>
        <strain evidence="2">BS2</strain>
    </source>
</reference>
<evidence type="ECO:0000256" key="1">
    <source>
        <dbReference type="SAM" id="MobiDB-lite"/>
    </source>
</evidence>
<dbReference type="AlphaFoldDB" id="A0A243QA45"/>
<comment type="caution">
    <text evidence="2">The sequence shown here is derived from an EMBL/GenBank/DDBJ whole genome shotgun (WGS) entry which is preliminary data.</text>
</comment>
<keyword evidence="3" id="KW-1185">Reference proteome</keyword>
<feature type="compositionally biased region" description="Low complexity" evidence="1">
    <location>
        <begin position="1"/>
        <end position="12"/>
    </location>
</feature>
<gene>
    <name evidence="2" type="ORF">CA982_16925</name>
</gene>
<dbReference type="Proteomes" id="UP000194632">
    <property type="component" value="Unassembled WGS sequence"/>
</dbReference>
<evidence type="ECO:0000313" key="2">
    <source>
        <dbReference type="EMBL" id="OUC77488.1"/>
    </source>
</evidence>
<sequence length="65" mass="6771">MVEPAPSAAAGPSERRRSAPRSRRRVEATPCHPPTAVGADFDPAATVSCVGARRAGVPRRSQPHG</sequence>
<organism evidence="2 3">
    <name type="scientific">Gordonia lacunae</name>
    <dbReference type="NCBI Taxonomy" id="417102"/>
    <lineage>
        <taxon>Bacteria</taxon>
        <taxon>Bacillati</taxon>
        <taxon>Actinomycetota</taxon>
        <taxon>Actinomycetes</taxon>
        <taxon>Mycobacteriales</taxon>
        <taxon>Gordoniaceae</taxon>
        <taxon>Gordonia</taxon>
    </lineage>
</organism>
<protein>
    <submittedName>
        <fullName evidence="2">Uncharacterized protein</fullName>
    </submittedName>
</protein>
<accession>A0A243QA45</accession>
<proteinExistence type="predicted"/>
<feature type="region of interest" description="Disordered" evidence="1">
    <location>
        <begin position="1"/>
        <end position="41"/>
    </location>
</feature>